<evidence type="ECO:0000313" key="5">
    <source>
        <dbReference type="Proteomes" id="UP000039324"/>
    </source>
</evidence>
<dbReference type="AlphaFoldDB" id="A0A0G4IQA0"/>
<evidence type="ECO:0008006" key="7">
    <source>
        <dbReference type="Google" id="ProtNLM"/>
    </source>
</evidence>
<dbReference type="InterPro" id="IPR019433">
    <property type="entry name" value="GPI_ManTrfase_II_coact_Pga1"/>
</dbReference>
<dbReference type="EMBL" id="OVEO01000008">
    <property type="protein sequence ID" value="SPQ97696.1"/>
    <property type="molecule type" value="Genomic_DNA"/>
</dbReference>
<accession>A0A0G4IQA0</accession>
<dbReference type="Proteomes" id="UP000039324">
    <property type="component" value="Unassembled WGS sequence"/>
</dbReference>
<keyword evidence="1" id="KW-0812">Transmembrane</keyword>
<keyword evidence="2" id="KW-0732">Signal</keyword>
<keyword evidence="1" id="KW-1133">Transmembrane helix</keyword>
<name>A0A0G4IQA0_PLABS</name>
<evidence type="ECO:0000313" key="3">
    <source>
        <dbReference type="EMBL" id="CEO97385.1"/>
    </source>
</evidence>
<geneLocation type="mitochondrion" evidence="4"/>
<dbReference type="PANTHER" id="PTHR35465:SF1">
    <property type="entry name" value="PHOSPHATIDYLINOSITOL-GLYCAN BIOSYNTHESIS CLASS X PROTEIN"/>
    <property type="match status" value="1"/>
</dbReference>
<dbReference type="Proteomes" id="UP000290189">
    <property type="component" value="Unassembled WGS sequence"/>
</dbReference>
<gene>
    <name evidence="3" type="ORF">PBRA_000731</name>
    <name evidence="4" type="ORF">PLBR_LOCUS4911</name>
</gene>
<dbReference type="OrthoDB" id="3360032at2759"/>
<evidence type="ECO:0000256" key="1">
    <source>
        <dbReference type="SAM" id="Phobius"/>
    </source>
</evidence>
<reference evidence="4 6" key="2">
    <citation type="submission" date="2018-03" db="EMBL/GenBank/DDBJ databases">
        <authorList>
            <person name="Fogelqvist J."/>
        </authorList>
    </citation>
    <scope>NUCLEOTIDE SEQUENCE [LARGE SCALE GENOMIC DNA]</scope>
</reference>
<sequence>MLGVAVLVLWAMAAADGEQAGELVAGVGRRMEVVPGREVRVTVRGLRPRTTYEARVSHPATYPVDFDVRVSMRRAKRRLLDVDKSVFTTGDGVADAEVSLTARYHGVPVNPSHRERPVPFDIIVMPMYFHVIPADVVGVIAFIVITLGLALVVVVPFIHRRLLSNERVKAP</sequence>
<dbReference type="EMBL" id="CDSF01000079">
    <property type="protein sequence ID" value="CEO97385.1"/>
    <property type="molecule type" value="Genomic_DNA"/>
</dbReference>
<organism evidence="3 5">
    <name type="scientific">Plasmodiophora brassicae</name>
    <name type="common">Clubroot disease agent</name>
    <dbReference type="NCBI Taxonomy" id="37360"/>
    <lineage>
        <taxon>Eukaryota</taxon>
        <taxon>Sar</taxon>
        <taxon>Rhizaria</taxon>
        <taxon>Endomyxa</taxon>
        <taxon>Phytomyxea</taxon>
        <taxon>Plasmodiophorida</taxon>
        <taxon>Plasmodiophoridae</taxon>
        <taxon>Plasmodiophora</taxon>
    </lineage>
</organism>
<dbReference type="PANTHER" id="PTHR35465">
    <property type="entry name" value="CAVEOLIN-1 PROTEIN"/>
    <property type="match status" value="1"/>
</dbReference>
<reference evidence="3 5" key="1">
    <citation type="submission" date="2015-02" db="EMBL/GenBank/DDBJ databases">
        <authorList>
            <person name="Chooi Y.-H."/>
        </authorList>
    </citation>
    <scope>NUCLEOTIDE SEQUENCE [LARGE SCALE GENOMIC DNA]</scope>
    <source>
        <strain evidence="3">E3</strain>
    </source>
</reference>
<keyword evidence="5" id="KW-1185">Reference proteome</keyword>
<proteinExistence type="predicted"/>
<feature type="chain" id="PRO_5035990723" description="Translocon-associated protein subunit beta" evidence="2">
    <location>
        <begin position="18"/>
        <end position="171"/>
    </location>
</feature>
<protein>
    <recommendedName>
        <fullName evidence="7">Translocon-associated protein subunit beta</fullName>
    </recommendedName>
</protein>
<evidence type="ECO:0000256" key="2">
    <source>
        <dbReference type="SAM" id="SignalP"/>
    </source>
</evidence>
<keyword evidence="4" id="KW-0496">Mitochondrion</keyword>
<feature type="signal peptide" evidence="2">
    <location>
        <begin position="1"/>
        <end position="17"/>
    </location>
</feature>
<evidence type="ECO:0000313" key="6">
    <source>
        <dbReference type="Proteomes" id="UP000290189"/>
    </source>
</evidence>
<dbReference type="Pfam" id="PF10333">
    <property type="entry name" value="Pga1"/>
    <property type="match status" value="1"/>
</dbReference>
<evidence type="ECO:0000313" key="4">
    <source>
        <dbReference type="EMBL" id="SPQ97696.1"/>
    </source>
</evidence>
<keyword evidence="1" id="KW-0472">Membrane</keyword>
<feature type="transmembrane region" description="Helical" evidence="1">
    <location>
        <begin position="136"/>
        <end position="158"/>
    </location>
</feature>